<keyword evidence="2 4" id="KW-0378">Hydrolase</keyword>
<keyword evidence="3 4" id="KW-0326">Glycosidase</keyword>
<keyword evidence="8" id="KW-1185">Reference proteome</keyword>
<dbReference type="Proteomes" id="UP000663940">
    <property type="component" value="Chromosome"/>
</dbReference>
<reference evidence="6 8" key="2">
    <citation type="submission" date="2021-03" db="EMBL/GenBank/DDBJ databases">
        <title>Mucilaginibacter strains isolated from gold and copper mining confer multi heavy-metal resistance.</title>
        <authorList>
            <person name="Li Y."/>
        </authorList>
    </citation>
    <scope>NUCLEOTIDE SEQUENCE [LARGE SCALE GENOMIC DNA]</scope>
    <source>
        <strain evidence="6 8">P2-4</strain>
    </source>
</reference>
<sequence length="551" mass="59960">MSVVKTRIGIAVLLLAGCFTSRVQCQQYSWQHLPQVNKPVFKKDTINILKYGAKADGITLNTTSINKAISACSAKGGGVVLIPQGLWLTGPLVMKSNVNLHVSRAALLQFTDDKTQYKLVEGNYEGHAAVRNESPISGTNLTNIAITGEGIIDGHGEVWRAISKDRLTEAEWKKLVASGGVVSENGRSWYPSESYVNGLKAPGAGVVGNGKTIKDNEPFKDFFRPNMLVLTNCKKVLLQGVTLQNSPAWNIHILLCEDLTVQGARVRNPWNAQNGDGIDVESCRNVLIEGSTFDAGDDGICIKSGRDEEGRKRGKPTENVIVRNNVVYRAHGGFVIGSEMSGGARNIFVSNCTFIGTDIGLRFKTTRGRGGVVENIFIKDIAMKDILHEAILFDMYYGGKSPGEADDINDQAVVPVTEATPSFRKFYVDNVVCNGAEKALMIRGLPEMGIKDIHIENSTFKTVKGADVIEAQNIFLKNIHLESKETNPLINIQNSNNLTFDHITYGNTELLFKISGKKSQQIKLLNTDTAKAKNKAEFASGAAENAITGSK</sequence>
<accession>A0AAE6MJ50</accession>
<dbReference type="PANTHER" id="PTHR31339">
    <property type="entry name" value="PECTIN LYASE-RELATED"/>
    <property type="match status" value="1"/>
</dbReference>
<dbReference type="Proteomes" id="UP000250557">
    <property type="component" value="Chromosome"/>
</dbReference>
<dbReference type="Gene3D" id="2.160.20.10">
    <property type="entry name" value="Single-stranded right-handed beta-helix, Pectin lyase-like"/>
    <property type="match status" value="1"/>
</dbReference>
<name>A0AAE6MJ50_9SPHI</name>
<evidence type="ECO:0000256" key="2">
    <source>
        <dbReference type="ARBA" id="ARBA00022801"/>
    </source>
</evidence>
<dbReference type="PROSITE" id="PS51257">
    <property type="entry name" value="PROKAR_LIPOPROTEIN"/>
    <property type="match status" value="1"/>
</dbReference>
<dbReference type="AlphaFoldDB" id="A0AAE6MJ50"/>
<dbReference type="PANTHER" id="PTHR31339:SF9">
    <property type="entry name" value="PLASMIN AND FIBRONECTIN-BINDING PROTEIN A"/>
    <property type="match status" value="1"/>
</dbReference>
<evidence type="ECO:0000256" key="1">
    <source>
        <dbReference type="ARBA" id="ARBA00008834"/>
    </source>
</evidence>
<evidence type="ECO:0000256" key="4">
    <source>
        <dbReference type="RuleBase" id="RU361169"/>
    </source>
</evidence>
<dbReference type="InterPro" id="IPR011050">
    <property type="entry name" value="Pectin_lyase_fold/virulence"/>
</dbReference>
<proteinExistence type="inferred from homology"/>
<reference evidence="5 7" key="1">
    <citation type="submission" date="2019-08" db="EMBL/GenBank/DDBJ databases">
        <title>Comparative genome analysis confer to the adaptation heavy metal polluted environment.</title>
        <authorList>
            <person name="Li Y."/>
        </authorList>
    </citation>
    <scope>NUCLEOTIDE SEQUENCE [LARGE SCALE GENOMIC DNA]</scope>
    <source>
        <strain evidence="5 7">P2</strain>
    </source>
</reference>
<dbReference type="GO" id="GO:0005975">
    <property type="term" value="P:carbohydrate metabolic process"/>
    <property type="evidence" value="ECO:0007669"/>
    <property type="project" value="InterPro"/>
</dbReference>
<dbReference type="SMART" id="SM00710">
    <property type="entry name" value="PbH1"/>
    <property type="match status" value="5"/>
</dbReference>
<protein>
    <submittedName>
        <fullName evidence="5">Glycoside hydrolase family 28 protein</fullName>
    </submittedName>
</protein>
<dbReference type="InterPro" id="IPR006626">
    <property type="entry name" value="PbH1"/>
</dbReference>
<evidence type="ECO:0000313" key="8">
    <source>
        <dbReference type="Proteomes" id="UP000663940"/>
    </source>
</evidence>
<dbReference type="EMBL" id="CP071880">
    <property type="protein sequence ID" value="QTE52176.1"/>
    <property type="molecule type" value="Genomic_DNA"/>
</dbReference>
<organism evidence="5 7">
    <name type="scientific">Mucilaginibacter rubeus</name>
    <dbReference type="NCBI Taxonomy" id="2027860"/>
    <lineage>
        <taxon>Bacteria</taxon>
        <taxon>Pseudomonadati</taxon>
        <taxon>Bacteroidota</taxon>
        <taxon>Sphingobacteriia</taxon>
        <taxon>Sphingobacteriales</taxon>
        <taxon>Sphingobacteriaceae</taxon>
        <taxon>Mucilaginibacter</taxon>
    </lineage>
</organism>
<dbReference type="RefSeq" id="WP_112654722.1">
    <property type="nucleotide sequence ID" value="NZ_CP043451.1"/>
</dbReference>
<evidence type="ECO:0000313" key="5">
    <source>
        <dbReference type="EMBL" id="QEM05298.1"/>
    </source>
</evidence>
<evidence type="ECO:0000313" key="7">
    <source>
        <dbReference type="Proteomes" id="UP000250557"/>
    </source>
</evidence>
<dbReference type="SUPFAM" id="SSF51126">
    <property type="entry name" value="Pectin lyase-like"/>
    <property type="match status" value="1"/>
</dbReference>
<dbReference type="InterPro" id="IPR000743">
    <property type="entry name" value="Glyco_hydro_28"/>
</dbReference>
<dbReference type="Pfam" id="PF00295">
    <property type="entry name" value="Glyco_hydro_28"/>
    <property type="match status" value="1"/>
</dbReference>
<dbReference type="InterPro" id="IPR012334">
    <property type="entry name" value="Pectin_lyas_fold"/>
</dbReference>
<dbReference type="InterPro" id="IPR051801">
    <property type="entry name" value="GH28_Enzymes"/>
</dbReference>
<evidence type="ECO:0000313" key="6">
    <source>
        <dbReference type="EMBL" id="QTE52176.1"/>
    </source>
</evidence>
<evidence type="ECO:0000256" key="3">
    <source>
        <dbReference type="ARBA" id="ARBA00023295"/>
    </source>
</evidence>
<gene>
    <name evidence="5" type="ORF">DIU31_017935</name>
    <name evidence="6" type="ORF">J3L21_09545</name>
</gene>
<dbReference type="GO" id="GO:0004650">
    <property type="term" value="F:polygalacturonase activity"/>
    <property type="evidence" value="ECO:0007669"/>
    <property type="project" value="InterPro"/>
</dbReference>
<comment type="similarity">
    <text evidence="1 4">Belongs to the glycosyl hydrolase 28 family.</text>
</comment>
<dbReference type="EMBL" id="CP043451">
    <property type="protein sequence ID" value="QEM05298.1"/>
    <property type="molecule type" value="Genomic_DNA"/>
</dbReference>